<dbReference type="InterPro" id="IPR053188">
    <property type="entry name" value="FkbM_Methyltransferase"/>
</dbReference>
<dbReference type="Gene3D" id="3.40.50.150">
    <property type="entry name" value="Vaccinia Virus protein VP39"/>
    <property type="match status" value="1"/>
</dbReference>
<keyword evidence="4" id="KW-1185">Reference proteome</keyword>
<evidence type="ECO:0000313" key="3">
    <source>
        <dbReference type="EMBL" id="MCI0754188.1"/>
    </source>
</evidence>
<dbReference type="InterPro" id="IPR025282">
    <property type="entry name" value="DUF4214"/>
</dbReference>
<dbReference type="InterPro" id="IPR006342">
    <property type="entry name" value="FkbM_mtfrase"/>
</dbReference>
<protein>
    <submittedName>
        <fullName evidence="3">FkbM family methyltransferase</fullName>
    </submittedName>
</protein>
<dbReference type="GO" id="GO:0008168">
    <property type="term" value="F:methyltransferase activity"/>
    <property type="evidence" value="ECO:0007669"/>
    <property type="project" value="UniProtKB-KW"/>
</dbReference>
<accession>A0ABS9W4G9</accession>
<evidence type="ECO:0000313" key="4">
    <source>
        <dbReference type="Proteomes" id="UP001201985"/>
    </source>
</evidence>
<evidence type="ECO:0000259" key="2">
    <source>
        <dbReference type="Pfam" id="PF13946"/>
    </source>
</evidence>
<dbReference type="Pfam" id="PF13946">
    <property type="entry name" value="DUF4214"/>
    <property type="match status" value="1"/>
</dbReference>
<feature type="domain" description="Methyltransferase FkbM" evidence="1">
    <location>
        <begin position="104"/>
        <end position="256"/>
    </location>
</feature>
<organism evidence="3 4">
    <name type="scientific">Teichococcus vastitatis</name>
    <dbReference type="NCBI Taxonomy" id="2307076"/>
    <lineage>
        <taxon>Bacteria</taxon>
        <taxon>Pseudomonadati</taxon>
        <taxon>Pseudomonadota</taxon>
        <taxon>Alphaproteobacteria</taxon>
        <taxon>Acetobacterales</taxon>
        <taxon>Roseomonadaceae</taxon>
        <taxon>Roseomonas</taxon>
    </lineage>
</organism>
<comment type="caution">
    <text evidence="3">The sequence shown here is derived from an EMBL/GenBank/DDBJ whole genome shotgun (WGS) entry which is preliminary data.</text>
</comment>
<dbReference type="RefSeq" id="WP_120005714.1">
    <property type="nucleotide sequence ID" value="NZ_JALBUU010000004.1"/>
</dbReference>
<dbReference type="GO" id="GO:0032259">
    <property type="term" value="P:methylation"/>
    <property type="evidence" value="ECO:0007669"/>
    <property type="project" value="UniProtKB-KW"/>
</dbReference>
<sequence length="335" mass="35991">MPPAALDPETYVSQLYRLALKREPDAAGLAHWVAELAGGGDPTAVLAGILGSEEFRLAQGVPAWTPPPALLDGLAEVLGDEPFTIVDVGAQMLGEPHIYEPLLRAGIRHRVIGFEPLQDRITERVAAEGGGTLQMLPHAVGDGARHRLHVNNDDATSSLFPLNRALTQHFNHLNTLRTVREEEVETRRMDEVVPPGPVDFLKLDIQGAELMALEGAGAVLGRTALIHCEVEFSPIYLGQPLFQDVAAHLRMRGFSFIDLTSEARYSYQGAAGGVSNDRLLWGDALFLRDEGGARVLAAQALAALLIYRKPGLAEHVTQQLDGITGGSLAARFAGG</sequence>
<dbReference type="Proteomes" id="UP001201985">
    <property type="component" value="Unassembled WGS sequence"/>
</dbReference>
<dbReference type="InterPro" id="IPR029063">
    <property type="entry name" value="SAM-dependent_MTases_sf"/>
</dbReference>
<proteinExistence type="predicted"/>
<dbReference type="EMBL" id="JALBUU010000004">
    <property type="protein sequence ID" value="MCI0754188.1"/>
    <property type="molecule type" value="Genomic_DNA"/>
</dbReference>
<dbReference type="PANTHER" id="PTHR36973">
    <property type="entry name" value="SLL1456 PROTEIN-RELATED"/>
    <property type="match status" value="1"/>
</dbReference>
<name>A0ABS9W4G9_9PROT</name>
<dbReference type="Pfam" id="PF05050">
    <property type="entry name" value="Methyltransf_21"/>
    <property type="match status" value="1"/>
</dbReference>
<feature type="domain" description="DUF4214" evidence="2">
    <location>
        <begin position="7"/>
        <end position="56"/>
    </location>
</feature>
<dbReference type="NCBIfam" id="TIGR01444">
    <property type="entry name" value="fkbM_fam"/>
    <property type="match status" value="1"/>
</dbReference>
<dbReference type="PANTHER" id="PTHR36973:SF4">
    <property type="entry name" value="NODULATION PROTEIN"/>
    <property type="match status" value="1"/>
</dbReference>
<reference evidence="3 4" key="1">
    <citation type="submission" date="2022-03" db="EMBL/GenBank/DDBJ databases">
        <title>Complete genome analysis of Roseomonas KG 17.1 : a prolific producer of plant growth promoters.</title>
        <authorList>
            <person name="Saadouli I."/>
            <person name="Najjari A."/>
            <person name="Mosbah A."/>
            <person name="Ouzari H.I."/>
        </authorList>
    </citation>
    <scope>NUCLEOTIDE SEQUENCE [LARGE SCALE GENOMIC DNA]</scope>
    <source>
        <strain evidence="3 4">KG17-1</strain>
    </source>
</reference>
<gene>
    <name evidence="3" type="ORF">MON41_10510</name>
</gene>
<keyword evidence="3" id="KW-0489">Methyltransferase</keyword>
<evidence type="ECO:0000259" key="1">
    <source>
        <dbReference type="Pfam" id="PF05050"/>
    </source>
</evidence>
<dbReference type="SUPFAM" id="SSF53335">
    <property type="entry name" value="S-adenosyl-L-methionine-dependent methyltransferases"/>
    <property type="match status" value="1"/>
</dbReference>
<keyword evidence="3" id="KW-0808">Transferase</keyword>